<evidence type="ECO:0000313" key="18">
    <source>
        <dbReference type="EMBL" id="CAG9100947.1"/>
    </source>
</evidence>
<comment type="subunit">
    <text evidence="2">Homodimer.</text>
</comment>
<feature type="domain" description="Aminopeptidase P N-terminal" evidence="17">
    <location>
        <begin position="15"/>
        <end position="146"/>
    </location>
</feature>
<dbReference type="SUPFAM" id="SSF53092">
    <property type="entry name" value="Creatinase/prolidase N-terminal domain"/>
    <property type="match status" value="1"/>
</dbReference>
<evidence type="ECO:0000256" key="8">
    <source>
        <dbReference type="ARBA" id="ARBA00023211"/>
    </source>
</evidence>
<dbReference type="PANTHER" id="PTHR48480:SF2">
    <property type="entry name" value="PEPTIDASE D"/>
    <property type="match status" value="1"/>
</dbReference>
<gene>
    <name evidence="18" type="ORF">PLXY2_LOCUS2469</name>
</gene>
<keyword evidence="5" id="KW-0378">Hydrolase</keyword>
<name>A0A8S4DKY8_PLUXY</name>
<keyword evidence="4 16" id="KW-0479">Metal-binding</keyword>
<reference evidence="18" key="1">
    <citation type="submission" date="2020-11" db="EMBL/GenBank/DDBJ databases">
        <authorList>
            <person name="Whiteford S."/>
        </authorList>
    </citation>
    <scope>NUCLEOTIDE SEQUENCE</scope>
</reference>
<dbReference type="InterPro" id="IPR000994">
    <property type="entry name" value="Pept_M24"/>
</dbReference>
<evidence type="ECO:0000256" key="5">
    <source>
        <dbReference type="ARBA" id="ARBA00022801"/>
    </source>
</evidence>
<keyword evidence="6" id="KW-0224">Dipeptidase</keyword>
<comment type="cofactor">
    <cofactor evidence="1">
        <name>Mn(2+)</name>
        <dbReference type="ChEBI" id="CHEBI:29035"/>
    </cofactor>
</comment>
<sequence>MAASSWSMGPGTLEVPLSLFATNRRRLAEQLKAGQVVVLQGGDDISHYDTDVQYVFRQEAYFTWMSGVREPGCYLALDVATSKCHLFVPRLPEEYEVWMGKLLTCSDFQKLYAVDEVHYVDEIADILNSLKPDSLLTLSGPNTDSGLTAKEAVFEGINEFKVDNETLFPIIAELRVIKTPEEIEVMRYVCKVSSDAHKQVMLYARPGVSEYQCESVFLDHCYRVGGCRHVSYTCICGAGNNGATLHYGHAAAPNDARLKDGDMWVGGCRHVSYTCICGAGHNGATLHYGHAAAPNDARVKDGDMCLFDMGGNYAGYAADITVSFPARGRFTADQRLVYEAVLAARDAVMRALKPGVEWPEMHLLANRAMLAHLRDGGLLKGDVEDMITHGIHGILQPHGLGHLIGLDVHDVGGYLASCPPRPPRAPLSRLRTARALLPSMCLTVEPGCYFIDRLLDQALANPDQARFFNTDMLQRFRGFGGVRIEDDVVITETGVENMTFVPRTVAEIEEYMKNGANFTKA</sequence>
<dbReference type="PANTHER" id="PTHR48480">
    <property type="match status" value="1"/>
</dbReference>
<evidence type="ECO:0000259" key="17">
    <source>
        <dbReference type="SMART" id="SM01011"/>
    </source>
</evidence>
<dbReference type="InterPro" id="IPR036005">
    <property type="entry name" value="Creatinase/aminopeptidase-like"/>
</dbReference>
<dbReference type="AlphaFoldDB" id="A0A8S4DKY8"/>
<evidence type="ECO:0000256" key="10">
    <source>
        <dbReference type="ARBA" id="ARBA00044051"/>
    </source>
</evidence>
<dbReference type="SUPFAM" id="SSF55920">
    <property type="entry name" value="Creatinase/aminopeptidase"/>
    <property type="match status" value="2"/>
</dbReference>
<evidence type="ECO:0000256" key="13">
    <source>
        <dbReference type="ARBA" id="ARBA00044284"/>
    </source>
</evidence>
<evidence type="ECO:0000256" key="3">
    <source>
        <dbReference type="ARBA" id="ARBA00022670"/>
    </source>
</evidence>
<dbReference type="EC" id="3.4.13.9" evidence="10"/>
<comment type="catalytic activity">
    <reaction evidence="15">
        <text>Xaa-L-Pro dipeptide + H2O = an L-alpha-amino acid + L-proline</text>
        <dbReference type="Rhea" id="RHEA:76407"/>
        <dbReference type="ChEBI" id="CHEBI:15377"/>
        <dbReference type="ChEBI" id="CHEBI:59869"/>
        <dbReference type="ChEBI" id="CHEBI:60039"/>
        <dbReference type="ChEBI" id="CHEBI:195196"/>
        <dbReference type="EC" id="3.4.13.9"/>
    </reaction>
</comment>
<dbReference type="GO" id="GO:0030145">
    <property type="term" value="F:manganese ion binding"/>
    <property type="evidence" value="ECO:0007669"/>
    <property type="project" value="InterPro"/>
</dbReference>
<evidence type="ECO:0000256" key="15">
    <source>
        <dbReference type="ARBA" id="ARBA00048994"/>
    </source>
</evidence>
<dbReference type="GO" id="GO:0102009">
    <property type="term" value="F:proline dipeptidase activity"/>
    <property type="evidence" value="ECO:0007669"/>
    <property type="project" value="UniProtKB-EC"/>
</dbReference>
<evidence type="ECO:0000256" key="16">
    <source>
        <dbReference type="RuleBase" id="RU000590"/>
    </source>
</evidence>
<dbReference type="CDD" id="cd01087">
    <property type="entry name" value="Prolidase"/>
    <property type="match status" value="1"/>
</dbReference>
<evidence type="ECO:0000256" key="12">
    <source>
        <dbReference type="ARBA" id="ARBA00044252"/>
    </source>
</evidence>
<dbReference type="GO" id="GO:0070006">
    <property type="term" value="F:metalloaminopeptidase activity"/>
    <property type="evidence" value="ECO:0007669"/>
    <property type="project" value="InterPro"/>
</dbReference>
<evidence type="ECO:0000256" key="7">
    <source>
        <dbReference type="ARBA" id="ARBA00023049"/>
    </source>
</evidence>
<evidence type="ECO:0000256" key="11">
    <source>
        <dbReference type="ARBA" id="ARBA00044141"/>
    </source>
</evidence>
<protein>
    <recommendedName>
        <fullName evidence="11">Xaa-Pro dipeptidase</fullName>
        <ecNumber evidence="10">3.4.13.9</ecNumber>
    </recommendedName>
    <alternativeName>
        <fullName evidence="14">Imidodipeptidase</fullName>
    </alternativeName>
    <alternativeName>
        <fullName evidence="12">Peptidase D</fullName>
    </alternativeName>
    <alternativeName>
        <fullName evidence="13">Proline dipeptidase</fullName>
    </alternativeName>
</protein>
<dbReference type="Proteomes" id="UP000653454">
    <property type="component" value="Unassembled WGS sequence"/>
</dbReference>
<comment type="caution">
    <text evidence="18">The sequence shown here is derived from an EMBL/GenBank/DDBJ whole genome shotgun (WGS) entry which is preliminary data.</text>
</comment>
<dbReference type="Pfam" id="PF05195">
    <property type="entry name" value="AMP_N"/>
    <property type="match status" value="1"/>
</dbReference>
<evidence type="ECO:0000256" key="6">
    <source>
        <dbReference type="ARBA" id="ARBA00022997"/>
    </source>
</evidence>
<dbReference type="InterPro" id="IPR052433">
    <property type="entry name" value="X-Pro_dipept-like"/>
</dbReference>
<keyword evidence="7" id="KW-0482">Metalloprotease</keyword>
<keyword evidence="3" id="KW-0645">Protease</keyword>
<dbReference type="Pfam" id="PF00557">
    <property type="entry name" value="Peptidase_M24"/>
    <property type="match status" value="2"/>
</dbReference>
<organism evidence="18 19">
    <name type="scientific">Plutella xylostella</name>
    <name type="common">Diamondback moth</name>
    <name type="synonym">Plutella maculipennis</name>
    <dbReference type="NCBI Taxonomy" id="51655"/>
    <lineage>
        <taxon>Eukaryota</taxon>
        <taxon>Metazoa</taxon>
        <taxon>Ecdysozoa</taxon>
        <taxon>Arthropoda</taxon>
        <taxon>Hexapoda</taxon>
        <taxon>Insecta</taxon>
        <taxon>Pterygota</taxon>
        <taxon>Neoptera</taxon>
        <taxon>Endopterygota</taxon>
        <taxon>Lepidoptera</taxon>
        <taxon>Glossata</taxon>
        <taxon>Ditrysia</taxon>
        <taxon>Yponomeutoidea</taxon>
        <taxon>Plutellidae</taxon>
        <taxon>Plutella</taxon>
    </lineage>
</organism>
<dbReference type="GO" id="GO:0006508">
    <property type="term" value="P:proteolysis"/>
    <property type="evidence" value="ECO:0007669"/>
    <property type="project" value="UniProtKB-KW"/>
</dbReference>
<evidence type="ECO:0000256" key="4">
    <source>
        <dbReference type="ARBA" id="ARBA00022723"/>
    </source>
</evidence>
<comment type="similarity">
    <text evidence="9">Belongs to the peptidase M24B family. Eukaryotic-type prolidase subfamily.</text>
</comment>
<keyword evidence="19" id="KW-1185">Reference proteome</keyword>
<dbReference type="Gene3D" id="3.40.350.10">
    <property type="entry name" value="Creatinase/prolidase N-terminal domain"/>
    <property type="match status" value="1"/>
</dbReference>
<dbReference type="InterPro" id="IPR029149">
    <property type="entry name" value="Creatin/AminoP/Spt16_N"/>
</dbReference>
<dbReference type="PROSITE" id="PS00491">
    <property type="entry name" value="PROLINE_PEPTIDASE"/>
    <property type="match status" value="1"/>
</dbReference>
<evidence type="ECO:0000256" key="1">
    <source>
        <dbReference type="ARBA" id="ARBA00001936"/>
    </source>
</evidence>
<evidence type="ECO:0000256" key="9">
    <source>
        <dbReference type="ARBA" id="ARBA00043990"/>
    </source>
</evidence>
<evidence type="ECO:0000256" key="2">
    <source>
        <dbReference type="ARBA" id="ARBA00011738"/>
    </source>
</evidence>
<accession>A0A8S4DKY8</accession>
<keyword evidence="8" id="KW-0464">Manganese</keyword>
<evidence type="ECO:0000256" key="14">
    <source>
        <dbReference type="ARBA" id="ARBA00044351"/>
    </source>
</evidence>
<dbReference type="Gene3D" id="3.90.230.10">
    <property type="entry name" value="Creatinase/methionine aminopeptidase superfamily"/>
    <property type="match status" value="2"/>
</dbReference>
<dbReference type="InterPro" id="IPR001131">
    <property type="entry name" value="Peptidase_M24B_aminopep-P_CS"/>
</dbReference>
<dbReference type="EMBL" id="CAJHNJ030000006">
    <property type="protein sequence ID" value="CAG9100947.1"/>
    <property type="molecule type" value="Genomic_DNA"/>
</dbReference>
<proteinExistence type="inferred from homology"/>
<evidence type="ECO:0000313" key="19">
    <source>
        <dbReference type="Proteomes" id="UP000653454"/>
    </source>
</evidence>
<dbReference type="SMART" id="SM01011">
    <property type="entry name" value="AMP_N"/>
    <property type="match status" value="1"/>
</dbReference>
<dbReference type="InterPro" id="IPR007865">
    <property type="entry name" value="Aminopep_P_N"/>
</dbReference>